<dbReference type="Gene3D" id="3.40.50.150">
    <property type="entry name" value="Vaccinia Virus protein VP39"/>
    <property type="match status" value="1"/>
</dbReference>
<evidence type="ECO:0000313" key="3">
    <source>
        <dbReference type="Proteomes" id="UP001396898"/>
    </source>
</evidence>
<dbReference type="Proteomes" id="UP001396898">
    <property type="component" value="Unassembled WGS sequence"/>
</dbReference>
<name>A0ABR1RI79_9PEZI</name>
<reference evidence="2 3" key="1">
    <citation type="submission" date="2023-01" db="EMBL/GenBank/DDBJ databases">
        <title>Analysis of 21 Apiospora genomes using comparative genomics revels a genus with tremendous synthesis potential of carbohydrate active enzymes and secondary metabolites.</title>
        <authorList>
            <person name="Sorensen T."/>
        </authorList>
    </citation>
    <scope>NUCLEOTIDE SEQUENCE [LARGE SCALE GENOMIC DNA]</scope>
    <source>
        <strain evidence="2 3">CBS 20057</strain>
    </source>
</reference>
<accession>A0ABR1RI79</accession>
<evidence type="ECO:0000313" key="2">
    <source>
        <dbReference type="EMBL" id="KAK8012868.1"/>
    </source>
</evidence>
<organism evidence="2 3">
    <name type="scientific">Apiospora marii</name>
    <dbReference type="NCBI Taxonomy" id="335849"/>
    <lineage>
        <taxon>Eukaryota</taxon>
        <taxon>Fungi</taxon>
        <taxon>Dikarya</taxon>
        <taxon>Ascomycota</taxon>
        <taxon>Pezizomycotina</taxon>
        <taxon>Sordariomycetes</taxon>
        <taxon>Xylariomycetidae</taxon>
        <taxon>Amphisphaeriales</taxon>
        <taxon>Apiosporaceae</taxon>
        <taxon>Apiospora</taxon>
    </lineage>
</organism>
<dbReference type="PANTHER" id="PTHR43591:SF10">
    <property type="entry name" value="ABC TRANSMEMBRANE TYPE-1 DOMAIN-CONTAINING PROTEIN-RELATED"/>
    <property type="match status" value="1"/>
</dbReference>
<dbReference type="EMBL" id="JAQQWI010000015">
    <property type="protein sequence ID" value="KAK8012868.1"/>
    <property type="molecule type" value="Genomic_DNA"/>
</dbReference>
<dbReference type="InterPro" id="IPR029063">
    <property type="entry name" value="SAM-dependent_MTases_sf"/>
</dbReference>
<dbReference type="SUPFAM" id="SSF53335">
    <property type="entry name" value="S-adenosyl-L-methionine-dependent methyltransferases"/>
    <property type="match status" value="1"/>
</dbReference>
<evidence type="ECO:0000256" key="1">
    <source>
        <dbReference type="ARBA" id="ARBA00038158"/>
    </source>
</evidence>
<protein>
    <recommendedName>
        <fullName evidence="4">S-adenosyl-L-methionine-dependent methyltransferase</fullName>
    </recommendedName>
</protein>
<proteinExistence type="inferred from homology"/>
<evidence type="ECO:0008006" key="4">
    <source>
        <dbReference type="Google" id="ProtNLM"/>
    </source>
</evidence>
<sequence>MPTRLWATCHDHLQHQICTKLFKGRLALAPIENPVRVLDLGTGTGIWAIEFAPSTIRFSSINFLGSVPPNCRFEVDDLEDEWIWSYKFDYVHARHMVGSISDFPRMFRTIYENLNPGGWVEFQDYYVKLDSFDGTLDGTALQRWNAMINEALVPTGRSGLNSASYARWMREAGFEDVVQEKFAVPGNPWTRDKTHKQLGVLQRTNILEGLHGISISLFTKFLGMSTEEVEVFLADVRRDINDTRIHFHYPVRVVYGRKPL</sequence>
<dbReference type="Pfam" id="PF13489">
    <property type="entry name" value="Methyltransf_23"/>
    <property type="match status" value="1"/>
</dbReference>
<dbReference type="PANTHER" id="PTHR43591">
    <property type="entry name" value="METHYLTRANSFERASE"/>
    <property type="match status" value="1"/>
</dbReference>
<gene>
    <name evidence="2" type="ORF">PG991_010243</name>
</gene>
<comment type="caution">
    <text evidence="2">The sequence shown here is derived from an EMBL/GenBank/DDBJ whole genome shotgun (WGS) entry which is preliminary data.</text>
</comment>
<dbReference type="CDD" id="cd02440">
    <property type="entry name" value="AdoMet_MTases"/>
    <property type="match status" value="1"/>
</dbReference>
<keyword evidence="3" id="KW-1185">Reference proteome</keyword>
<comment type="similarity">
    <text evidence="1">Belongs to the methyltransferase superfamily. LaeA methyltransferase family.</text>
</comment>